<dbReference type="GO" id="GO:0046872">
    <property type="term" value="F:metal ion binding"/>
    <property type="evidence" value="ECO:0007669"/>
    <property type="project" value="UniProtKB-KW"/>
</dbReference>
<accession>A0AAN6JKY6</accession>
<name>A0AAN6JKY6_9BASI</name>
<keyword evidence="3" id="KW-0819">tRNA processing</keyword>
<keyword evidence="5 8" id="KW-0012">Acyltransferase</keyword>
<dbReference type="GO" id="GO:0061711">
    <property type="term" value="F:tRNA N(6)-L-threonylcarbamoyladenine synthase activity"/>
    <property type="evidence" value="ECO:0007669"/>
    <property type="project" value="UniProtKB-EC"/>
</dbReference>
<dbReference type="PANTHER" id="PTHR11735">
    <property type="entry name" value="TRNA N6-ADENOSINE THREONYLCARBAMOYLTRANSFERASE"/>
    <property type="match status" value="1"/>
</dbReference>
<dbReference type="GO" id="GO:0072670">
    <property type="term" value="P:mitochondrial tRNA threonylcarbamoyladenosine modification"/>
    <property type="evidence" value="ECO:0007669"/>
    <property type="project" value="TreeGrafter"/>
</dbReference>
<organism evidence="8 9">
    <name type="scientific">Tilletia horrida</name>
    <dbReference type="NCBI Taxonomy" id="155126"/>
    <lineage>
        <taxon>Eukaryota</taxon>
        <taxon>Fungi</taxon>
        <taxon>Dikarya</taxon>
        <taxon>Basidiomycota</taxon>
        <taxon>Ustilaginomycotina</taxon>
        <taxon>Exobasidiomycetes</taxon>
        <taxon>Tilletiales</taxon>
        <taxon>Tilletiaceae</taxon>
        <taxon>Tilletia</taxon>
    </lineage>
</organism>
<dbReference type="PANTHER" id="PTHR11735:SF6">
    <property type="entry name" value="TRNA N6-ADENOSINE THREONYLCARBAMOYLTRANSFERASE, MITOCHONDRIAL"/>
    <property type="match status" value="1"/>
</dbReference>
<comment type="catalytic activity">
    <reaction evidence="6">
        <text>L-threonylcarbamoyladenylate + adenosine(37) in tRNA = N(6)-L-threonylcarbamoyladenosine(37) in tRNA + AMP + H(+)</text>
        <dbReference type="Rhea" id="RHEA:37059"/>
        <dbReference type="Rhea" id="RHEA-COMP:10162"/>
        <dbReference type="Rhea" id="RHEA-COMP:10163"/>
        <dbReference type="ChEBI" id="CHEBI:15378"/>
        <dbReference type="ChEBI" id="CHEBI:73682"/>
        <dbReference type="ChEBI" id="CHEBI:74411"/>
        <dbReference type="ChEBI" id="CHEBI:74418"/>
        <dbReference type="ChEBI" id="CHEBI:456215"/>
        <dbReference type="EC" id="2.3.1.234"/>
    </reaction>
</comment>
<dbReference type="SUPFAM" id="SSF53067">
    <property type="entry name" value="Actin-like ATPase domain"/>
    <property type="match status" value="1"/>
</dbReference>
<evidence type="ECO:0000259" key="7">
    <source>
        <dbReference type="Pfam" id="PF00814"/>
    </source>
</evidence>
<dbReference type="Pfam" id="PF00814">
    <property type="entry name" value="TsaD"/>
    <property type="match status" value="1"/>
</dbReference>
<evidence type="ECO:0000256" key="2">
    <source>
        <dbReference type="ARBA" id="ARBA00022679"/>
    </source>
</evidence>
<evidence type="ECO:0000256" key="5">
    <source>
        <dbReference type="ARBA" id="ARBA00023315"/>
    </source>
</evidence>
<dbReference type="EC" id="2.3.1.234" evidence="1"/>
<keyword evidence="2 8" id="KW-0808">Transferase</keyword>
<dbReference type="InterPro" id="IPR017861">
    <property type="entry name" value="KAE1/TsaD"/>
</dbReference>
<evidence type="ECO:0000256" key="6">
    <source>
        <dbReference type="ARBA" id="ARBA00048117"/>
    </source>
</evidence>
<gene>
    <name evidence="8" type="primary">QRI7</name>
    <name evidence="8" type="ORF">OC842_003218</name>
</gene>
<dbReference type="InterPro" id="IPR043129">
    <property type="entry name" value="ATPase_NBD"/>
</dbReference>
<dbReference type="Gene3D" id="3.30.420.40">
    <property type="match status" value="2"/>
</dbReference>
<evidence type="ECO:0000256" key="4">
    <source>
        <dbReference type="ARBA" id="ARBA00022723"/>
    </source>
</evidence>
<keyword evidence="9" id="KW-1185">Reference proteome</keyword>
<protein>
    <recommendedName>
        <fullName evidence="1">N(6)-L-threonylcarbamoyladenine synthase</fullName>
        <ecNumber evidence="1">2.3.1.234</ecNumber>
    </recommendedName>
</protein>
<feature type="domain" description="Gcp-like" evidence="7">
    <location>
        <begin position="4"/>
        <end position="333"/>
    </location>
</feature>
<sequence length="359" mass="38318">MAMVLSQAIAHQDHSSTGGIHPYNATLSHAANLPGTIARALSDAGIGPDGREINAIAVTQGPGMASSLGVGLTAAKTLAAAWNKDIIYVHHMAAHALTPLLTESEPPQFPFLTLLVSGGHTMLVLAHSPTQYRLLASTSDDSIGDAFDKVARALQIPWGGKTGITNPGAALEKFASEDDAETSKDIIPPFPVPAAGSMTFSYSGVKSSVLRYIETYLSDPTSTAPSHRRAVARAFQSAAVRQIEDRVALAFGLRQRRKGDEGVPIGTEGLQIRDLVCSGGVASNSYLRTRLAHLLLHPSESSHEGEAGTQATSRRLHFPPLALCTDNAVMIAFAAHLTWDRRTRAFDRHARPRWSLEDL</sequence>
<dbReference type="AlphaFoldDB" id="A0AAN6JKY6"/>
<dbReference type="EMBL" id="JAPDMQ010000154">
    <property type="protein sequence ID" value="KAK0532701.1"/>
    <property type="molecule type" value="Genomic_DNA"/>
</dbReference>
<dbReference type="PRINTS" id="PR00789">
    <property type="entry name" value="OSIALOPTASE"/>
</dbReference>
<evidence type="ECO:0000313" key="8">
    <source>
        <dbReference type="EMBL" id="KAK0532701.1"/>
    </source>
</evidence>
<keyword evidence="4" id="KW-0479">Metal-binding</keyword>
<dbReference type="Proteomes" id="UP001176521">
    <property type="component" value="Unassembled WGS sequence"/>
</dbReference>
<dbReference type="InterPro" id="IPR000905">
    <property type="entry name" value="Gcp-like_dom"/>
</dbReference>
<evidence type="ECO:0000256" key="1">
    <source>
        <dbReference type="ARBA" id="ARBA00012156"/>
    </source>
</evidence>
<evidence type="ECO:0000313" key="9">
    <source>
        <dbReference type="Proteomes" id="UP001176521"/>
    </source>
</evidence>
<evidence type="ECO:0000256" key="3">
    <source>
        <dbReference type="ARBA" id="ARBA00022694"/>
    </source>
</evidence>
<reference evidence="8" key="1">
    <citation type="journal article" date="2023" name="PhytoFront">
        <title>Draft Genome Resources of Seven Strains of Tilletia horrida, Causal Agent of Kernel Smut of Rice.</title>
        <authorList>
            <person name="Khanal S."/>
            <person name="Antony Babu S."/>
            <person name="Zhou X.G."/>
        </authorList>
    </citation>
    <scope>NUCLEOTIDE SEQUENCE</scope>
    <source>
        <strain evidence="8">TX3</strain>
    </source>
</reference>
<dbReference type="GO" id="GO:0005739">
    <property type="term" value="C:mitochondrion"/>
    <property type="evidence" value="ECO:0007669"/>
    <property type="project" value="TreeGrafter"/>
</dbReference>
<comment type="caution">
    <text evidence="8">The sequence shown here is derived from an EMBL/GenBank/DDBJ whole genome shotgun (WGS) entry which is preliminary data.</text>
</comment>
<proteinExistence type="predicted"/>
<dbReference type="NCBIfam" id="TIGR00329">
    <property type="entry name" value="gcp_kae1"/>
    <property type="match status" value="1"/>
</dbReference>